<protein>
    <submittedName>
        <fullName evidence="2">Uncharacterized protein</fullName>
    </submittedName>
</protein>
<feature type="transmembrane region" description="Helical" evidence="1">
    <location>
        <begin position="6"/>
        <end position="24"/>
    </location>
</feature>
<gene>
    <name evidence="2" type="ORF">BDV34DRAFT_184708</name>
</gene>
<sequence>MSLGLEIPNITFIIAIAVGGYAWLRYLKRPLSRTPPIVSLTVRGILRSLLALV</sequence>
<keyword evidence="1" id="KW-1133">Transmembrane helix</keyword>
<name>A0A5N6E4A5_ASPPA</name>
<organism evidence="2 3">
    <name type="scientific">Aspergillus parasiticus</name>
    <dbReference type="NCBI Taxonomy" id="5067"/>
    <lineage>
        <taxon>Eukaryota</taxon>
        <taxon>Fungi</taxon>
        <taxon>Dikarya</taxon>
        <taxon>Ascomycota</taxon>
        <taxon>Pezizomycotina</taxon>
        <taxon>Eurotiomycetes</taxon>
        <taxon>Eurotiomycetidae</taxon>
        <taxon>Eurotiales</taxon>
        <taxon>Aspergillaceae</taxon>
        <taxon>Aspergillus</taxon>
        <taxon>Aspergillus subgen. Circumdati</taxon>
    </lineage>
</organism>
<evidence type="ECO:0000313" key="2">
    <source>
        <dbReference type="EMBL" id="KAB8212159.1"/>
    </source>
</evidence>
<dbReference type="AlphaFoldDB" id="A0A5N6E4A5"/>
<dbReference type="Proteomes" id="UP000326532">
    <property type="component" value="Unassembled WGS sequence"/>
</dbReference>
<dbReference type="VEuPathDB" id="FungiDB:BDV34DRAFT_184708"/>
<keyword evidence="1" id="KW-0472">Membrane</keyword>
<dbReference type="EMBL" id="ML734937">
    <property type="protein sequence ID" value="KAB8212159.1"/>
    <property type="molecule type" value="Genomic_DNA"/>
</dbReference>
<proteinExistence type="predicted"/>
<keyword evidence="1" id="KW-0812">Transmembrane</keyword>
<accession>A0A5N6E4A5</accession>
<reference evidence="2 3" key="1">
    <citation type="submission" date="2019-04" db="EMBL/GenBank/DDBJ databases">
        <title>Fungal friends and foes A comparative genomics study of 23 Aspergillus species from section Flavi.</title>
        <authorList>
            <consortium name="DOE Joint Genome Institute"/>
            <person name="Kjaerbolling I."/>
            <person name="Vesth T.C."/>
            <person name="Frisvad J.C."/>
            <person name="Nybo J.L."/>
            <person name="Theobald S."/>
            <person name="Kildgaard S."/>
            <person name="Petersen T.I."/>
            <person name="Kuo A."/>
            <person name="Sato A."/>
            <person name="Lyhne E.K."/>
            <person name="Kogle M.E."/>
            <person name="Wiebenga A."/>
            <person name="Kun R.S."/>
            <person name="Lubbers R.J."/>
            <person name="Makela M.R."/>
            <person name="Barry K."/>
            <person name="Chovatia M."/>
            <person name="Clum A."/>
            <person name="Daum C."/>
            <person name="Haridas S."/>
            <person name="He G."/>
            <person name="LaButti K."/>
            <person name="Lipzen A."/>
            <person name="Mondo S."/>
            <person name="Pangilinan J."/>
            <person name="Riley R."/>
            <person name="Salamov A."/>
            <person name="Simmons B.A."/>
            <person name="Magnuson J.K."/>
            <person name="Henrissat B."/>
            <person name="Mortensen U.H."/>
            <person name="Larsen T.O."/>
            <person name="De vries R.P."/>
            <person name="Grigoriev I.V."/>
            <person name="Machida M."/>
            <person name="Baker S.E."/>
            <person name="Andersen M.R."/>
        </authorList>
    </citation>
    <scope>NUCLEOTIDE SEQUENCE [LARGE SCALE GENOMIC DNA]</scope>
    <source>
        <strain evidence="2 3">CBS 117618</strain>
    </source>
</reference>
<evidence type="ECO:0000256" key="1">
    <source>
        <dbReference type="SAM" id="Phobius"/>
    </source>
</evidence>
<evidence type="ECO:0000313" key="3">
    <source>
        <dbReference type="Proteomes" id="UP000326532"/>
    </source>
</evidence>
<keyword evidence="3" id="KW-1185">Reference proteome</keyword>